<dbReference type="PANTHER" id="PTHR21266">
    <property type="entry name" value="IRON-SULFUR DOMAIN CONTAINING PROTEIN"/>
    <property type="match status" value="1"/>
</dbReference>
<dbReference type="Pfam" id="PF08417">
    <property type="entry name" value="PaO"/>
    <property type="match status" value="1"/>
</dbReference>
<dbReference type="GO" id="GO:0016020">
    <property type="term" value="C:membrane"/>
    <property type="evidence" value="ECO:0007669"/>
    <property type="project" value="UniProtKB-SubCell"/>
</dbReference>
<dbReference type="InterPro" id="IPR036922">
    <property type="entry name" value="Rieske_2Fe-2S_sf"/>
</dbReference>
<keyword evidence="6 11" id="KW-1133">Transmembrane helix</keyword>
<reference evidence="13 14" key="1">
    <citation type="journal article" date="2018" name="Sci. Rep.">
        <title>A novel species of the marine cyanobacterium Acaryochloris with a unique pigment content and lifestyle.</title>
        <authorList>
            <person name="Partensky F."/>
            <person name="Six C."/>
            <person name="Ratin M."/>
            <person name="Garczarek L."/>
            <person name="Vaulot D."/>
            <person name="Probert I."/>
            <person name="Calteau A."/>
            <person name="Gourvil P."/>
            <person name="Marie D."/>
            <person name="Grebert T."/>
            <person name="Bouchier C."/>
            <person name="Le Panse S."/>
            <person name="Gachenot M."/>
            <person name="Rodriguez F."/>
            <person name="Garrido J.L."/>
        </authorList>
    </citation>
    <scope>NUCLEOTIDE SEQUENCE [LARGE SCALE GENOMIC DNA]</scope>
    <source>
        <strain evidence="13 14">RCC1774</strain>
    </source>
</reference>
<dbReference type="PANTHER" id="PTHR21266:SF32">
    <property type="entry name" value="CHOLESTEROL 7-DESATURASE NVD"/>
    <property type="match status" value="1"/>
</dbReference>
<evidence type="ECO:0000256" key="3">
    <source>
        <dbReference type="ARBA" id="ARBA00022714"/>
    </source>
</evidence>
<dbReference type="InterPro" id="IPR017941">
    <property type="entry name" value="Rieske_2Fe-2S"/>
</dbReference>
<dbReference type="Proteomes" id="UP000248857">
    <property type="component" value="Unassembled WGS sequence"/>
</dbReference>
<accession>A0A2W1JL98</accession>
<evidence type="ECO:0000256" key="10">
    <source>
        <dbReference type="ARBA" id="ARBA00023136"/>
    </source>
</evidence>
<keyword evidence="14" id="KW-1185">Reference proteome</keyword>
<dbReference type="InterPro" id="IPR050584">
    <property type="entry name" value="Cholesterol_7-desaturase"/>
</dbReference>
<dbReference type="EMBL" id="PQWO01000003">
    <property type="protein sequence ID" value="PZD74138.1"/>
    <property type="molecule type" value="Genomic_DNA"/>
</dbReference>
<evidence type="ECO:0000256" key="5">
    <source>
        <dbReference type="ARBA" id="ARBA00022946"/>
    </source>
</evidence>
<dbReference type="RefSeq" id="WP_110985320.1">
    <property type="nucleotide sequence ID" value="NZ_CAWNWM010000003.1"/>
</dbReference>
<evidence type="ECO:0000313" key="13">
    <source>
        <dbReference type="EMBL" id="PZD74138.1"/>
    </source>
</evidence>
<keyword evidence="8" id="KW-0408">Iron</keyword>
<dbReference type="PROSITE" id="PS51296">
    <property type="entry name" value="RIESKE"/>
    <property type="match status" value="1"/>
</dbReference>
<keyword evidence="13" id="KW-0503">Monooxygenase</keyword>
<protein>
    <submittedName>
        <fullName evidence="13">3-ketosteroid-9-alpha-monooxygenase, oxygenase component</fullName>
        <ecNumber evidence="13">1.14.15.17</ecNumber>
    </submittedName>
</protein>
<evidence type="ECO:0000256" key="8">
    <source>
        <dbReference type="ARBA" id="ARBA00023004"/>
    </source>
</evidence>
<keyword evidence="10 11" id="KW-0472">Membrane</keyword>
<evidence type="ECO:0000256" key="2">
    <source>
        <dbReference type="ARBA" id="ARBA00022692"/>
    </source>
</evidence>
<keyword evidence="7 13" id="KW-0560">Oxidoreductase</keyword>
<dbReference type="Gene3D" id="2.102.10.10">
    <property type="entry name" value="Rieske [2Fe-2S] iron-sulphur domain"/>
    <property type="match status" value="1"/>
</dbReference>
<keyword evidence="4" id="KW-0479">Metal-binding</keyword>
<gene>
    <name evidence="13" type="primary">pao</name>
    <name evidence="13" type="ORF">C1752_01355</name>
</gene>
<dbReference type="GO" id="GO:0010277">
    <property type="term" value="F:chlorophyllide a oxygenase activity"/>
    <property type="evidence" value="ECO:0007669"/>
    <property type="project" value="InterPro"/>
</dbReference>
<dbReference type="GO" id="GO:0051537">
    <property type="term" value="F:2 iron, 2 sulfur cluster binding"/>
    <property type="evidence" value="ECO:0007669"/>
    <property type="project" value="UniProtKB-KW"/>
</dbReference>
<dbReference type="InterPro" id="IPR013626">
    <property type="entry name" value="PaO"/>
</dbReference>
<evidence type="ECO:0000256" key="4">
    <source>
        <dbReference type="ARBA" id="ARBA00022723"/>
    </source>
</evidence>
<dbReference type="Gene3D" id="3.90.380.10">
    <property type="entry name" value="Naphthalene 1,2-dioxygenase Alpha Subunit, Chain A, domain 1"/>
    <property type="match status" value="1"/>
</dbReference>
<comment type="subcellular location">
    <subcellularLocation>
        <location evidence="1">Membrane</location>
    </subcellularLocation>
</comment>
<keyword evidence="9" id="KW-0411">Iron-sulfur</keyword>
<dbReference type="GO" id="GO:0016705">
    <property type="term" value="F:oxidoreductase activity, acting on paired donors, with incorporation or reduction of molecular oxygen"/>
    <property type="evidence" value="ECO:0007669"/>
    <property type="project" value="UniProtKB-ARBA"/>
</dbReference>
<dbReference type="GO" id="GO:0032441">
    <property type="term" value="F:pheophorbide a oxygenase activity"/>
    <property type="evidence" value="ECO:0007669"/>
    <property type="project" value="UniProtKB-EC"/>
</dbReference>
<keyword evidence="3" id="KW-0001">2Fe-2S</keyword>
<dbReference type="GO" id="GO:0046872">
    <property type="term" value="F:metal ion binding"/>
    <property type="evidence" value="ECO:0007669"/>
    <property type="project" value="UniProtKB-KW"/>
</dbReference>
<evidence type="ECO:0000259" key="12">
    <source>
        <dbReference type="PROSITE" id="PS51296"/>
    </source>
</evidence>
<comment type="caution">
    <text evidence="13">The sequence shown here is derived from an EMBL/GenBank/DDBJ whole genome shotgun (WGS) entry which is preliminary data.</text>
</comment>
<keyword evidence="2 11" id="KW-0812">Transmembrane</keyword>
<organism evidence="13 14">
    <name type="scientific">Acaryochloris thomasi RCC1774</name>
    <dbReference type="NCBI Taxonomy" id="1764569"/>
    <lineage>
        <taxon>Bacteria</taxon>
        <taxon>Bacillati</taxon>
        <taxon>Cyanobacteriota</taxon>
        <taxon>Cyanophyceae</taxon>
        <taxon>Acaryochloridales</taxon>
        <taxon>Acaryochloridaceae</taxon>
        <taxon>Acaryochloris</taxon>
        <taxon>Acaryochloris thomasi</taxon>
    </lineage>
</organism>
<proteinExistence type="predicted"/>
<dbReference type="EC" id="1.14.15.17" evidence="13"/>
<dbReference type="SUPFAM" id="SSF55961">
    <property type="entry name" value="Bet v1-like"/>
    <property type="match status" value="1"/>
</dbReference>
<dbReference type="Pfam" id="PF00355">
    <property type="entry name" value="Rieske"/>
    <property type="match status" value="1"/>
</dbReference>
<sequence>MSLAEARSVEVSSENEQEVFQWTKQWYPLAVTELLDPKKPHAVQLLGKDLVLWRDGDKQWHCFEDACPHRLVPLSEGRVEDDGTLLCAYHAWRFDGAGNCVSIPQSKDAATEEKHKANPKACAIAYPTQERQGLLWIWAESGAEAYLESQMREPRIIPELEDDSGRVKKLFWYVRDLPYGWDSFIENVIDPAHVTVSHHGIMGKREDARYVEMSRVKEVSAQEGLSFKVGPTPDVIAQTVQDFQPPCLVHIGSQYKDGGKFILALYASPTRPGWCRQVGCQVLVKNEAGQLPSGLGFYGLPMPQWLGHALTSLFMHQDLVFLHYQEKIIARRSEEWLDQVYTPNPQDKAIIAFRKWLQYKAGGGIPWACDPELPPAERDKQVLFDVWSTHTKDCQVCRQALKNIQRVTVVAYVAAIICFGVGILVDARAIRATSQLWVMPSVGFWVAIASSILLAGGGYLLQKFSRLFYVYEFEHAHND</sequence>
<name>A0A2W1JL98_9CYAN</name>
<feature type="transmembrane region" description="Helical" evidence="11">
    <location>
        <begin position="407"/>
        <end position="425"/>
    </location>
</feature>
<feature type="transmembrane region" description="Helical" evidence="11">
    <location>
        <begin position="437"/>
        <end position="461"/>
    </location>
</feature>
<dbReference type="GO" id="GO:0005737">
    <property type="term" value="C:cytoplasm"/>
    <property type="evidence" value="ECO:0007669"/>
    <property type="project" value="TreeGrafter"/>
</dbReference>
<evidence type="ECO:0000256" key="1">
    <source>
        <dbReference type="ARBA" id="ARBA00004370"/>
    </source>
</evidence>
<evidence type="ECO:0000256" key="11">
    <source>
        <dbReference type="SAM" id="Phobius"/>
    </source>
</evidence>
<evidence type="ECO:0000256" key="6">
    <source>
        <dbReference type="ARBA" id="ARBA00022989"/>
    </source>
</evidence>
<evidence type="ECO:0000256" key="7">
    <source>
        <dbReference type="ARBA" id="ARBA00023002"/>
    </source>
</evidence>
<evidence type="ECO:0000256" key="9">
    <source>
        <dbReference type="ARBA" id="ARBA00023014"/>
    </source>
</evidence>
<evidence type="ECO:0000313" key="14">
    <source>
        <dbReference type="Proteomes" id="UP000248857"/>
    </source>
</evidence>
<dbReference type="SUPFAM" id="SSF50022">
    <property type="entry name" value="ISP domain"/>
    <property type="match status" value="1"/>
</dbReference>
<keyword evidence="5" id="KW-0809">Transit peptide</keyword>
<dbReference type="AlphaFoldDB" id="A0A2W1JL98"/>
<dbReference type="OrthoDB" id="477744at2"/>
<feature type="domain" description="Rieske" evidence="12">
    <location>
        <begin position="26"/>
        <end position="137"/>
    </location>
</feature>